<evidence type="ECO:0000313" key="11">
    <source>
        <dbReference type="Proteomes" id="UP000076623"/>
    </source>
</evidence>
<accession>A0A160IQU7</accession>
<evidence type="ECO:0000256" key="6">
    <source>
        <dbReference type="ARBA" id="ARBA00023136"/>
    </source>
</evidence>
<reference evidence="10 11" key="1">
    <citation type="submission" date="2016-04" db="EMBL/GenBank/DDBJ databases">
        <title>Complete genome sequence of Fictibacillus phosphorivorans G25-29, a strain toxic to nematodes.</title>
        <authorList>
            <person name="Zheng Z."/>
        </authorList>
    </citation>
    <scope>NUCLEOTIDE SEQUENCE [LARGE SCALE GENOMIC DNA]</scope>
    <source>
        <strain evidence="10 11">G25-29</strain>
    </source>
</reference>
<dbReference type="PANTHER" id="PTHR32309:SF13">
    <property type="entry name" value="FERRIC ENTEROBACTIN TRANSPORT PROTEIN FEPE"/>
    <property type="match status" value="1"/>
</dbReference>
<dbReference type="AlphaFoldDB" id="A0A160IQU7"/>
<evidence type="ECO:0000256" key="4">
    <source>
        <dbReference type="ARBA" id="ARBA00022692"/>
    </source>
</evidence>
<organism evidence="10 11">
    <name type="scientific">Fictibacillus phosphorivorans</name>
    <dbReference type="NCBI Taxonomy" id="1221500"/>
    <lineage>
        <taxon>Bacteria</taxon>
        <taxon>Bacillati</taxon>
        <taxon>Bacillota</taxon>
        <taxon>Bacilli</taxon>
        <taxon>Bacillales</taxon>
        <taxon>Fictibacillaceae</taxon>
        <taxon>Fictibacillus</taxon>
    </lineage>
</organism>
<dbReference type="InterPro" id="IPR032807">
    <property type="entry name" value="GNVR"/>
</dbReference>
<keyword evidence="3" id="KW-1003">Cell membrane</keyword>
<evidence type="ECO:0000256" key="7">
    <source>
        <dbReference type="SAM" id="Phobius"/>
    </source>
</evidence>
<dbReference type="RefSeq" id="WP_066398536.1">
    <property type="nucleotide sequence ID" value="NZ_CP015378.1"/>
</dbReference>
<sequence>MEETISLKEIAVTLRKRLVLILVLAAIAVAVSGVISYFVLTPQYQASTQILVNQESSKEPVLDPNQVRTNVEMINTYSVIIKSPIILDKVVQNLDLTETTDQLIGKIAVSSEQNAQVFNLTIEDADPAHAVKLANEISNTFSSEVPKIMSVDNVKVLSPAVLKENPSQVKPKPLLNMAIALVVGLMAGVGIAFLLEYLDNTIKTEEDIQNILQLPILGAIPKISVEDVKASEVKKAANKRMGSETLES</sequence>
<keyword evidence="4 7" id="KW-0812">Transmembrane</keyword>
<proteinExistence type="inferred from homology"/>
<name>A0A160IQU7_9BACL</name>
<dbReference type="Pfam" id="PF13807">
    <property type="entry name" value="GNVR"/>
    <property type="match status" value="1"/>
</dbReference>
<evidence type="ECO:0000313" key="10">
    <source>
        <dbReference type="EMBL" id="ANC78804.1"/>
    </source>
</evidence>
<dbReference type="GO" id="GO:0005886">
    <property type="term" value="C:plasma membrane"/>
    <property type="evidence" value="ECO:0007669"/>
    <property type="project" value="UniProtKB-SubCell"/>
</dbReference>
<evidence type="ECO:0000259" key="9">
    <source>
        <dbReference type="Pfam" id="PF13807"/>
    </source>
</evidence>
<keyword evidence="6 7" id="KW-0472">Membrane</keyword>
<evidence type="ECO:0000256" key="2">
    <source>
        <dbReference type="ARBA" id="ARBA00006683"/>
    </source>
</evidence>
<dbReference type="Proteomes" id="UP000076623">
    <property type="component" value="Chromosome"/>
</dbReference>
<comment type="subcellular location">
    <subcellularLocation>
        <location evidence="1">Cell membrane</location>
        <topology evidence="1">Multi-pass membrane protein</topology>
    </subcellularLocation>
</comment>
<dbReference type="GO" id="GO:0004713">
    <property type="term" value="F:protein tyrosine kinase activity"/>
    <property type="evidence" value="ECO:0007669"/>
    <property type="project" value="TreeGrafter"/>
</dbReference>
<gene>
    <name evidence="10" type="ORF">ABE65_019180</name>
</gene>
<dbReference type="KEGG" id="fpn:ABE65_019180"/>
<comment type="similarity">
    <text evidence="2">Belongs to the CpsC/CapA family.</text>
</comment>
<evidence type="ECO:0000256" key="1">
    <source>
        <dbReference type="ARBA" id="ARBA00004651"/>
    </source>
</evidence>
<evidence type="ECO:0000259" key="8">
    <source>
        <dbReference type="Pfam" id="PF02706"/>
    </source>
</evidence>
<dbReference type="STRING" id="1221500.ABE65_019180"/>
<protein>
    <submittedName>
        <fullName evidence="10">Capsular biosynthesis protein</fullName>
    </submittedName>
</protein>
<keyword evidence="5 7" id="KW-1133">Transmembrane helix</keyword>
<feature type="domain" description="Polysaccharide chain length determinant N-terminal" evidence="8">
    <location>
        <begin position="3"/>
        <end position="94"/>
    </location>
</feature>
<keyword evidence="11" id="KW-1185">Reference proteome</keyword>
<dbReference type="EMBL" id="CP015378">
    <property type="protein sequence ID" value="ANC78804.1"/>
    <property type="molecule type" value="Genomic_DNA"/>
</dbReference>
<dbReference type="InterPro" id="IPR050445">
    <property type="entry name" value="Bact_polysacc_biosynth/exp"/>
</dbReference>
<feature type="transmembrane region" description="Helical" evidence="7">
    <location>
        <begin position="18"/>
        <end position="40"/>
    </location>
</feature>
<dbReference type="InterPro" id="IPR003856">
    <property type="entry name" value="LPS_length_determ_N"/>
</dbReference>
<evidence type="ECO:0000256" key="3">
    <source>
        <dbReference type="ARBA" id="ARBA00022475"/>
    </source>
</evidence>
<feature type="transmembrane region" description="Helical" evidence="7">
    <location>
        <begin position="174"/>
        <end position="195"/>
    </location>
</feature>
<evidence type="ECO:0000256" key="5">
    <source>
        <dbReference type="ARBA" id="ARBA00022989"/>
    </source>
</evidence>
<feature type="domain" description="Tyrosine-protein kinase G-rich" evidence="9">
    <location>
        <begin position="144"/>
        <end position="194"/>
    </location>
</feature>
<dbReference type="Pfam" id="PF02706">
    <property type="entry name" value="Wzz"/>
    <property type="match status" value="1"/>
</dbReference>
<dbReference type="PANTHER" id="PTHR32309">
    <property type="entry name" value="TYROSINE-PROTEIN KINASE"/>
    <property type="match status" value="1"/>
</dbReference>